<gene>
    <name evidence="4" type="ORF">ACLA_057230</name>
</gene>
<dbReference type="EMBL" id="DS026990">
    <property type="protein sequence ID" value="EAW15067.1"/>
    <property type="molecule type" value="Genomic_DNA"/>
</dbReference>
<keyword evidence="1" id="KW-0812">Transmembrane</keyword>
<evidence type="ECO:0000259" key="3">
    <source>
        <dbReference type="Pfam" id="PF12955"/>
    </source>
</evidence>
<dbReference type="PANTHER" id="PTHR36853:SF1">
    <property type="entry name" value="DUF3844 DOMAIN-CONTAINING PROTEIN"/>
    <property type="match status" value="1"/>
</dbReference>
<dbReference type="InterPro" id="IPR024382">
    <property type="entry name" value="Vps3844_C"/>
</dbReference>
<keyword evidence="5" id="KW-1185">Reference proteome</keyword>
<sequence>MRQALSFIALSVMITLGASSPGASIIVFDSYPSSEVSGISLIPNDAAQRLLDYRTKSPILTDLGQPDRDTVRLLNRYGGKQPSLFDNVDTSEPSKYTNLIILQGLDPATESYIESEYRESMIPFNYETVLLYGNSPSPSVDEDGETGNRCLFYPNSKQEKLEELQASWSCFPKESTLMEAFQALGAELPNHLEFVESVFDRQRSVAIWRLYFKSPQRSAHHRALIKPLESFLNEIRLLSLKGTAITVMSLPMSDGSQSLDRRNRFEGGALNKPTGPSTAQLFRRKSSIPMPSGPVCHVSNSSCNEATNGCSGHGFCERKSLPGSGSAGSDCYFCRCQDTIIRNDDGTTQRLRWGGSACEKQDLSSPFFLVGFVSILAILIVGVAVGMLFKAGQDDIPGVINAGVGTVKAHS</sequence>
<reference evidence="4 5" key="1">
    <citation type="journal article" date="2008" name="PLoS Genet.">
        <title>Genomic islands in the pathogenic filamentous fungus Aspergillus fumigatus.</title>
        <authorList>
            <person name="Fedorova N.D."/>
            <person name="Khaldi N."/>
            <person name="Joardar V.S."/>
            <person name="Maiti R."/>
            <person name="Amedeo P."/>
            <person name="Anderson M.J."/>
            <person name="Crabtree J."/>
            <person name="Silva J.C."/>
            <person name="Badger J.H."/>
            <person name="Albarraq A."/>
            <person name="Angiuoli S."/>
            <person name="Bussey H."/>
            <person name="Bowyer P."/>
            <person name="Cotty P.J."/>
            <person name="Dyer P.S."/>
            <person name="Egan A."/>
            <person name="Galens K."/>
            <person name="Fraser-Liggett C.M."/>
            <person name="Haas B.J."/>
            <person name="Inman J.M."/>
            <person name="Kent R."/>
            <person name="Lemieux S."/>
            <person name="Malavazi I."/>
            <person name="Orvis J."/>
            <person name="Roemer T."/>
            <person name="Ronning C.M."/>
            <person name="Sundaram J.P."/>
            <person name="Sutton G."/>
            <person name="Turner G."/>
            <person name="Venter J.C."/>
            <person name="White O.R."/>
            <person name="Whitty B.R."/>
            <person name="Youngman P."/>
            <person name="Wolfe K.H."/>
            <person name="Goldman G.H."/>
            <person name="Wortman J.R."/>
            <person name="Jiang B."/>
            <person name="Denning D.W."/>
            <person name="Nierman W.C."/>
        </authorList>
    </citation>
    <scope>NUCLEOTIDE SEQUENCE [LARGE SCALE GENOMIC DNA]</scope>
    <source>
        <strain evidence="5">ATCC 1007 / CBS 513.65 / DSM 816 / NCTC 3887 / NRRL 1</strain>
    </source>
</reference>
<organism evidence="4 5">
    <name type="scientific">Aspergillus clavatus (strain ATCC 1007 / CBS 513.65 / DSM 816 / NCTC 3887 / NRRL 1 / QM 1276 / 107)</name>
    <dbReference type="NCBI Taxonomy" id="344612"/>
    <lineage>
        <taxon>Eukaryota</taxon>
        <taxon>Fungi</taxon>
        <taxon>Dikarya</taxon>
        <taxon>Ascomycota</taxon>
        <taxon>Pezizomycotina</taxon>
        <taxon>Eurotiomycetes</taxon>
        <taxon>Eurotiomycetidae</taxon>
        <taxon>Eurotiales</taxon>
        <taxon>Aspergillaceae</taxon>
        <taxon>Aspergillus</taxon>
        <taxon>Aspergillus subgen. Fumigati</taxon>
    </lineage>
</organism>
<dbReference type="KEGG" id="act:ACLA_057230"/>
<evidence type="ECO:0000313" key="5">
    <source>
        <dbReference type="Proteomes" id="UP000006701"/>
    </source>
</evidence>
<name>A1C3S7_ASPCL</name>
<dbReference type="VEuPathDB" id="FungiDB:ACLA_057230"/>
<feature type="chain" id="PRO_5002633243" description="Vacuolar sorting protein Vps3844 C-terminal domain-containing protein" evidence="2">
    <location>
        <begin position="20"/>
        <end position="411"/>
    </location>
</feature>
<dbReference type="PANTHER" id="PTHR36853">
    <property type="entry name" value="EXPRESSED PROTEIN"/>
    <property type="match status" value="1"/>
</dbReference>
<dbReference type="eggNOG" id="ENOG502S64Q">
    <property type="taxonomic scope" value="Eukaryota"/>
</dbReference>
<keyword evidence="1" id="KW-0472">Membrane</keyword>
<evidence type="ECO:0000256" key="1">
    <source>
        <dbReference type="SAM" id="Phobius"/>
    </source>
</evidence>
<dbReference type="Proteomes" id="UP000006701">
    <property type="component" value="Unassembled WGS sequence"/>
</dbReference>
<proteinExistence type="predicted"/>
<dbReference type="GO" id="GO:0005783">
    <property type="term" value="C:endoplasmic reticulum"/>
    <property type="evidence" value="ECO:0007669"/>
    <property type="project" value="TreeGrafter"/>
</dbReference>
<evidence type="ECO:0000313" key="4">
    <source>
        <dbReference type="EMBL" id="EAW15067.1"/>
    </source>
</evidence>
<dbReference type="OrthoDB" id="5583277at2759"/>
<feature type="domain" description="Vacuolar sorting protein Vps3844 C-terminal" evidence="3">
    <location>
        <begin position="296"/>
        <end position="402"/>
    </location>
</feature>
<accession>A1C3S7</accession>
<feature type="transmembrane region" description="Helical" evidence="1">
    <location>
        <begin position="367"/>
        <end position="389"/>
    </location>
</feature>
<keyword evidence="1" id="KW-1133">Transmembrane helix</keyword>
<dbReference type="RefSeq" id="XP_001276493.1">
    <property type="nucleotide sequence ID" value="XM_001276492.1"/>
</dbReference>
<dbReference type="OMA" id="VCHASNS"/>
<dbReference type="HOGENOM" id="CLU_054960_0_0_1"/>
<keyword evidence="2" id="KW-0732">Signal</keyword>
<dbReference type="InterPro" id="IPR053065">
    <property type="entry name" value="Archenteron_Induction-Rel"/>
</dbReference>
<evidence type="ECO:0000256" key="2">
    <source>
        <dbReference type="SAM" id="SignalP"/>
    </source>
</evidence>
<dbReference type="AlphaFoldDB" id="A1C3S7"/>
<dbReference type="Pfam" id="PF12955">
    <property type="entry name" value="Vps3844_C"/>
    <property type="match status" value="1"/>
</dbReference>
<dbReference type="GeneID" id="4708895"/>
<protein>
    <recommendedName>
        <fullName evidence="3">Vacuolar sorting protein Vps3844 C-terminal domain-containing protein</fullName>
    </recommendedName>
</protein>
<feature type="signal peptide" evidence="2">
    <location>
        <begin position="1"/>
        <end position="19"/>
    </location>
</feature>